<dbReference type="Proteomes" id="UP000518266">
    <property type="component" value="Unassembled WGS sequence"/>
</dbReference>
<organism evidence="2 3">
    <name type="scientific">Dissostichus mawsoni</name>
    <name type="common">Antarctic cod</name>
    <dbReference type="NCBI Taxonomy" id="36200"/>
    <lineage>
        <taxon>Eukaryota</taxon>
        <taxon>Metazoa</taxon>
        <taxon>Chordata</taxon>
        <taxon>Craniata</taxon>
        <taxon>Vertebrata</taxon>
        <taxon>Euteleostomi</taxon>
        <taxon>Actinopterygii</taxon>
        <taxon>Neopterygii</taxon>
        <taxon>Teleostei</taxon>
        <taxon>Neoteleostei</taxon>
        <taxon>Acanthomorphata</taxon>
        <taxon>Eupercaria</taxon>
        <taxon>Perciformes</taxon>
        <taxon>Notothenioidei</taxon>
        <taxon>Nototheniidae</taxon>
        <taxon>Dissostichus</taxon>
    </lineage>
</organism>
<feature type="region of interest" description="Disordered" evidence="1">
    <location>
        <begin position="108"/>
        <end position="134"/>
    </location>
</feature>
<comment type="caution">
    <text evidence="2">The sequence shown here is derived from an EMBL/GenBank/DDBJ whole genome shotgun (WGS) entry which is preliminary data.</text>
</comment>
<evidence type="ECO:0000313" key="2">
    <source>
        <dbReference type="EMBL" id="KAF3851201.1"/>
    </source>
</evidence>
<gene>
    <name evidence="2" type="ORF">F7725_012973</name>
</gene>
<proteinExistence type="predicted"/>
<feature type="region of interest" description="Disordered" evidence="1">
    <location>
        <begin position="1"/>
        <end position="26"/>
    </location>
</feature>
<sequence>MCPLRPGASEGRETSEVQSLARGHSRYQLNSMNPSIMCHNSPRKVLEMNSDTWFPERLISDSNKTDPSHLADGVSCLQRLQLVQTPVQLLQGLSGQFLVGLLCRGKTGGQGVSKGPLQRARGRSRPGVSHPTYS</sequence>
<evidence type="ECO:0000256" key="1">
    <source>
        <dbReference type="SAM" id="MobiDB-lite"/>
    </source>
</evidence>
<name>A0A7J5YQI0_DISMA</name>
<reference evidence="2 3" key="1">
    <citation type="submission" date="2020-03" db="EMBL/GenBank/DDBJ databases">
        <title>Dissostichus mawsoni Genome sequencing and assembly.</title>
        <authorList>
            <person name="Park H."/>
        </authorList>
    </citation>
    <scope>NUCLEOTIDE SEQUENCE [LARGE SCALE GENOMIC DNA]</scope>
    <source>
        <strain evidence="2">DM0001</strain>
        <tissue evidence="2">Muscle</tissue>
    </source>
</reference>
<dbReference type="AlphaFoldDB" id="A0A7J5YQI0"/>
<keyword evidence="3" id="KW-1185">Reference proteome</keyword>
<dbReference type="EMBL" id="JAAKFY010000010">
    <property type="protein sequence ID" value="KAF3851201.1"/>
    <property type="molecule type" value="Genomic_DNA"/>
</dbReference>
<protein>
    <submittedName>
        <fullName evidence="2">Uncharacterized protein</fullName>
    </submittedName>
</protein>
<accession>A0A7J5YQI0</accession>
<evidence type="ECO:0000313" key="3">
    <source>
        <dbReference type="Proteomes" id="UP000518266"/>
    </source>
</evidence>